<evidence type="ECO:0000313" key="1">
    <source>
        <dbReference type="EMBL" id="VWL84902.1"/>
    </source>
</evidence>
<dbReference type="AlphaFoldDB" id="A0A6I8M653"/>
<name>A0A6I8M653_9FUSO</name>
<accession>A0A6I8M653</accession>
<protein>
    <recommendedName>
        <fullName evidence="3">Membrane-associated protease 1</fullName>
    </recommendedName>
</protein>
<reference evidence="1 2" key="1">
    <citation type="submission" date="2019-10" db="EMBL/GenBank/DDBJ databases">
        <authorList>
            <person name="Blom J."/>
        </authorList>
    </citation>
    <scope>NUCLEOTIDE SEQUENCE [LARGE SCALE GENOMIC DNA]</scope>
    <source>
        <strain evidence="1 2">ES3154-GLU</strain>
    </source>
</reference>
<organism evidence="1 2">
    <name type="scientific">Oceanivirga miroungae</name>
    <dbReference type="NCBI Taxonomy" id="1130046"/>
    <lineage>
        <taxon>Bacteria</taxon>
        <taxon>Fusobacteriati</taxon>
        <taxon>Fusobacteriota</taxon>
        <taxon>Fusobacteriia</taxon>
        <taxon>Fusobacteriales</taxon>
        <taxon>Leptotrichiaceae</taxon>
        <taxon>Oceanivirga</taxon>
    </lineage>
</organism>
<gene>
    <name evidence="1" type="ORF">OMES3154_00159</name>
</gene>
<keyword evidence="2" id="KW-1185">Reference proteome</keyword>
<evidence type="ECO:0008006" key="3">
    <source>
        <dbReference type="Google" id="ProtNLM"/>
    </source>
</evidence>
<dbReference type="RefSeq" id="WP_156682952.1">
    <property type="nucleotide sequence ID" value="NZ_CABWIB010000001.1"/>
</dbReference>
<evidence type="ECO:0000313" key="2">
    <source>
        <dbReference type="Proteomes" id="UP000419017"/>
    </source>
</evidence>
<dbReference type="Proteomes" id="UP000419017">
    <property type="component" value="Unassembled WGS sequence"/>
</dbReference>
<sequence length="139" mass="15484">MGMRLVIKGQNDEIILEKDNISSVKYLSDTPNDSNARATELQVSVEVIGKIISQTDDITKKLSLWSLIPAESQDAYRELTLEVISAGIVQRKIVMPNSFLIDYSEDFNSLSGTGSFRLLAKQKKEKISEIKIEGGYDAK</sequence>
<dbReference type="EMBL" id="CABWIB010000001">
    <property type="protein sequence ID" value="VWL84902.1"/>
    <property type="molecule type" value="Genomic_DNA"/>
</dbReference>
<proteinExistence type="predicted"/>